<evidence type="ECO:0000313" key="2">
    <source>
        <dbReference type="Proteomes" id="UP000018895"/>
    </source>
</evidence>
<sequence>MLVLILSFWSWRKLNYIREIKFFAIVASAAIIIQGLMGAGQVVFGQPLYFSPSFTNISLA</sequence>
<protein>
    <submittedName>
        <fullName evidence="1">Uncharacterized protein</fullName>
    </submittedName>
</protein>
<name>W4QGX7_9BACI</name>
<organism evidence="1 2">
    <name type="scientific">Halalkalibacter hemicellulosilyticusJCM 9152</name>
    <dbReference type="NCBI Taxonomy" id="1236971"/>
    <lineage>
        <taxon>Bacteria</taxon>
        <taxon>Bacillati</taxon>
        <taxon>Bacillota</taxon>
        <taxon>Bacilli</taxon>
        <taxon>Bacillales</taxon>
        <taxon>Bacillaceae</taxon>
        <taxon>Halalkalibacter</taxon>
    </lineage>
</organism>
<dbReference type="AlphaFoldDB" id="W4QGX7"/>
<accession>W4QGX7</accession>
<comment type="caution">
    <text evidence="1">The sequence shown here is derived from an EMBL/GenBank/DDBJ whole genome shotgun (WGS) entry which is preliminary data.</text>
</comment>
<dbReference type="STRING" id="1236971.JCM9152_2823"/>
<evidence type="ECO:0000313" key="1">
    <source>
        <dbReference type="EMBL" id="GAE31360.1"/>
    </source>
</evidence>
<dbReference type="Proteomes" id="UP000018895">
    <property type="component" value="Unassembled WGS sequence"/>
</dbReference>
<keyword evidence="2" id="KW-1185">Reference proteome</keyword>
<gene>
    <name evidence="1" type="ORF">JCM9152_2823</name>
</gene>
<proteinExistence type="predicted"/>
<reference evidence="1" key="1">
    <citation type="journal article" date="2014" name="Genome Announc.">
        <title>Draft Genome Sequences of Three Alkaliphilic Bacillus Strains, Bacillus wakoensis JCM 9140T, Bacillus akibai JCM 9157T, and Bacillus hemicellulosilyticus JCM 9152T.</title>
        <authorList>
            <person name="Yuki M."/>
            <person name="Oshima K."/>
            <person name="Suda W."/>
            <person name="Oshida Y."/>
            <person name="Kitamura K."/>
            <person name="Iida T."/>
            <person name="Hattori M."/>
            <person name="Ohkuma M."/>
        </authorList>
    </citation>
    <scope>NUCLEOTIDE SEQUENCE [LARGE SCALE GENOMIC DNA]</scope>
    <source>
        <strain evidence="1">JCM 9152</strain>
    </source>
</reference>
<dbReference type="EMBL" id="BAUU01000019">
    <property type="protein sequence ID" value="GAE31360.1"/>
    <property type="molecule type" value="Genomic_DNA"/>
</dbReference>